<dbReference type="AlphaFoldDB" id="A0A0J1B7Q1"/>
<proteinExistence type="predicted"/>
<dbReference type="Proteomes" id="UP000036367">
    <property type="component" value="Unassembled WGS sequence"/>
</dbReference>
<sequence length="42" mass="4868">MQPDPRLKTWIALVDGFPQKHGRPRETRIQWVSVRTLGKPNG</sequence>
<name>A0A0J1B7Q1_RHOIS</name>
<protein>
    <submittedName>
        <fullName evidence="1">Uncharacterized protein</fullName>
    </submittedName>
</protein>
<organism evidence="1 2">
    <name type="scientific">Rhodopirellula islandica</name>
    <dbReference type="NCBI Taxonomy" id="595434"/>
    <lineage>
        <taxon>Bacteria</taxon>
        <taxon>Pseudomonadati</taxon>
        <taxon>Planctomycetota</taxon>
        <taxon>Planctomycetia</taxon>
        <taxon>Pirellulales</taxon>
        <taxon>Pirellulaceae</taxon>
        <taxon>Rhodopirellula</taxon>
    </lineage>
</organism>
<dbReference type="EMBL" id="LECT01000043">
    <property type="protein sequence ID" value="KLU02757.1"/>
    <property type="molecule type" value="Genomic_DNA"/>
</dbReference>
<reference evidence="1" key="1">
    <citation type="submission" date="2015-05" db="EMBL/GenBank/DDBJ databases">
        <title>Permanent draft genome of Rhodopirellula islandicus K833.</title>
        <authorList>
            <person name="Kizina J."/>
            <person name="Richter M."/>
            <person name="Glockner F.O."/>
            <person name="Harder J."/>
        </authorList>
    </citation>
    <scope>NUCLEOTIDE SEQUENCE [LARGE SCALE GENOMIC DNA]</scope>
    <source>
        <strain evidence="1">K833</strain>
    </source>
</reference>
<gene>
    <name evidence="1" type="ORF">RISK_005053</name>
</gene>
<keyword evidence="2" id="KW-1185">Reference proteome</keyword>
<accession>A0A0J1B7Q1</accession>
<evidence type="ECO:0000313" key="1">
    <source>
        <dbReference type="EMBL" id="KLU02757.1"/>
    </source>
</evidence>
<comment type="caution">
    <text evidence="1">The sequence shown here is derived from an EMBL/GenBank/DDBJ whole genome shotgun (WGS) entry which is preliminary data.</text>
</comment>
<dbReference type="PATRIC" id="fig|595434.4.peg.4796"/>
<evidence type="ECO:0000313" key="2">
    <source>
        <dbReference type="Proteomes" id="UP000036367"/>
    </source>
</evidence>